<accession>A0A318T1Q5</accession>
<dbReference type="GO" id="GO:0003677">
    <property type="term" value="F:DNA binding"/>
    <property type="evidence" value="ECO:0007669"/>
    <property type="project" value="InterPro"/>
</dbReference>
<dbReference type="InterPro" id="IPR010982">
    <property type="entry name" value="Lambda_DNA-bd_dom_sf"/>
</dbReference>
<dbReference type="RefSeq" id="WP_110751876.1">
    <property type="nucleotide sequence ID" value="NZ_QJTF01000011.1"/>
</dbReference>
<organism evidence="2 3">
    <name type="scientific">Phyllobacterium leguminum</name>
    <dbReference type="NCBI Taxonomy" id="314237"/>
    <lineage>
        <taxon>Bacteria</taxon>
        <taxon>Pseudomonadati</taxon>
        <taxon>Pseudomonadota</taxon>
        <taxon>Alphaproteobacteria</taxon>
        <taxon>Hyphomicrobiales</taxon>
        <taxon>Phyllobacteriaceae</taxon>
        <taxon>Phyllobacterium</taxon>
    </lineage>
</organism>
<protein>
    <submittedName>
        <fullName evidence="2">Helix-turn-helix protein</fullName>
    </submittedName>
</protein>
<dbReference type="OrthoDB" id="9797478at2"/>
<dbReference type="AlphaFoldDB" id="A0A318T1Q5"/>
<dbReference type="PROSITE" id="PS50943">
    <property type="entry name" value="HTH_CROC1"/>
    <property type="match status" value="1"/>
</dbReference>
<evidence type="ECO:0000313" key="2">
    <source>
        <dbReference type="EMBL" id="PYE87696.1"/>
    </source>
</evidence>
<gene>
    <name evidence="2" type="ORF">C7477_11143</name>
</gene>
<dbReference type="InterPro" id="IPR001387">
    <property type="entry name" value="Cro/C1-type_HTH"/>
</dbReference>
<dbReference type="CDD" id="cd00093">
    <property type="entry name" value="HTH_XRE"/>
    <property type="match status" value="1"/>
</dbReference>
<proteinExistence type="predicted"/>
<dbReference type="EMBL" id="QJTF01000011">
    <property type="protein sequence ID" value="PYE87696.1"/>
    <property type="molecule type" value="Genomic_DNA"/>
</dbReference>
<dbReference type="SMART" id="SM00530">
    <property type="entry name" value="HTH_XRE"/>
    <property type="match status" value="1"/>
</dbReference>
<sequence>MDDLDRLIQSLPEHEQEAIAKRTAELIAAHNLRELRALAGRTQEDVSAGTGFKQANVSRLEKRADMKLSTLRDYVESLGGTLKIVAEIAGKKVDLSSIAERSRRG</sequence>
<dbReference type="Gene3D" id="1.10.260.40">
    <property type="entry name" value="lambda repressor-like DNA-binding domains"/>
    <property type="match status" value="1"/>
</dbReference>
<reference evidence="2 3" key="1">
    <citation type="submission" date="2018-06" db="EMBL/GenBank/DDBJ databases">
        <title>Genomic Encyclopedia of Type Strains, Phase III (KMG-III): the genomes of soil and plant-associated and newly described type strains.</title>
        <authorList>
            <person name="Whitman W."/>
        </authorList>
    </citation>
    <scope>NUCLEOTIDE SEQUENCE [LARGE SCALE GENOMIC DNA]</scope>
    <source>
        <strain evidence="2 3">ORS 1419</strain>
    </source>
</reference>
<evidence type="ECO:0000313" key="3">
    <source>
        <dbReference type="Proteomes" id="UP000247454"/>
    </source>
</evidence>
<feature type="domain" description="HTH cro/C1-type" evidence="1">
    <location>
        <begin position="32"/>
        <end position="85"/>
    </location>
</feature>
<comment type="caution">
    <text evidence="2">The sequence shown here is derived from an EMBL/GenBank/DDBJ whole genome shotgun (WGS) entry which is preliminary data.</text>
</comment>
<dbReference type="Pfam" id="PF01381">
    <property type="entry name" value="HTH_3"/>
    <property type="match status" value="1"/>
</dbReference>
<dbReference type="SUPFAM" id="SSF47413">
    <property type="entry name" value="lambda repressor-like DNA-binding domains"/>
    <property type="match status" value="1"/>
</dbReference>
<dbReference type="Proteomes" id="UP000247454">
    <property type="component" value="Unassembled WGS sequence"/>
</dbReference>
<keyword evidence="3" id="KW-1185">Reference proteome</keyword>
<evidence type="ECO:0000259" key="1">
    <source>
        <dbReference type="PROSITE" id="PS50943"/>
    </source>
</evidence>
<name>A0A318T1Q5_9HYPH</name>